<evidence type="ECO:0000259" key="1">
    <source>
        <dbReference type="Pfam" id="PF02866"/>
    </source>
</evidence>
<dbReference type="Pfam" id="PF02866">
    <property type="entry name" value="Ldh_1_C"/>
    <property type="match status" value="1"/>
</dbReference>
<dbReference type="InterPro" id="IPR022383">
    <property type="entry name" value="Lactate/malate_DH_C"/>
</dbReference>
<dbReference type="STRING" id="1236220.SAMN04488112_11743"/>
<sequence length="108" mass="12283">MCAYIIGEYGDTELLVWSLTDIGRLSIDPYLAEGKGLSTEELDDLFIQMRDAVYHIIQAKGATLRYRHGMVRLTRLFWKMKIPSILFPVWAQGKCGCRISISDSLPSK</sequence>
<reference evidence="2 3" key="1">
    <citation type="submission" date="2016-10" db="EMBL/GenBank/DDBJ databases">
        <authorList>
            <person name="de Groot N.N."/>
        </authorList>
    </citation>
    <scope>NUCLEOTIDE SEQUENCE [LARGE SCALE GENOMIC DNA]</scope>
    <source>
        <strain evidence="2 3">DSM 45514</strain>
    </source>
</reference>
<gene>
    <name evidence="2" type="ORF">SAMN04488112_11743</name>
</gene>
<dbReference type="Proteomes" id="UP000199387">
    <property type="component" value="Unassembled WGS sequence"/>
</dbReference>
<dbReference type="Gene3D" id="3.90.110.10">
    <property type="entry name" value="Lactate dehydrogenase/glycoside hydrolase, family 4, C-terminal"/>
    <property type="match status" value="1"/>
</dbReference>
<accession>A0A1G6PMA1</accession>
<organism evidence="2 3">
    <name type="scientific">Melghirimyces thermohalophilus</name>
    <dbReference type="NCBI Taxonomy" id="1236220"/>
    <lineage>
        <taxon>Bacteria</taxon>
        <taxon>Bacillati</taxon>
        <taxon>Bacillota</taxon>
        <taxon>Bacilli</taxon>
        <taxon>Bacillales</taxon>
        <taxon>Thermoactinomycetaceae</taxon>
        <taxon>Melghirimyces</taxon>
    </lineage>
</organism>
<evidence type="ECO:0000313" key="3">
    <source>
        <dbReference type="Proteomes" id="UP000199387"/>
    </source>
</evidence>
<dbReference type="SUPFAM" id="SSF56327">
    <property type="entry name" value="LDH C-terminal domain-like"/>
    <property type="match status" value="1"/>
</dbReference>
<keyword evidence="3" id="KW-1185">Reference proteome</keyword>
<dbReference type="GO" id="GO:0016616">
    <property type="term" value="F:oxidoreductase activity, acting on the CH-OH group of donors, NAD or NADP as acceptor"/>
    <property type="evidence" value="ECO:0007669"/>
    <property type="project" value="InterPro"/>
</dbReference>
<evidence type="ECO:0000313" key="2">
    <source>
        <dbReference type="EMBL" id="SDC81178.1"/>
    </source>
</evidence>
<feature type="domain" description="Lactate/malate dehydrogenase C-terminal" evidence="1">
    <location>
        <begin position="3"/>
        <end position="63"/>
    </location>
</feature>
<dbReference type="InterPro" id="IPR015955">
    <property type="entry name" value="Lactate_DH/Glyco_Ohase_4_C"/>
</dbReference>
<dbReference type="EMBL" id="FMZA01000017">
    <property type="protein sequence ID" value="SDC81178.1"/>
    <property type="molecule type" value="Genomic_DNA"/>
</dbReference>
<proteinExistence type="predicted"/>
<name>A0A1G6PMA1_9BACL</name>
<dbReference type="AlphaFoldDB" id="A0A1G6PMA1"/>
<protein>
    <submittedName>
        <fullName evidence="2">Lactate/malate dehydrogenase, alpha/beta C-terminal domain</fullName>
    </submittedName>
</protein>